<keyword evidence="3 6" id="KW-0479">Metal-binding</keyword>
<dbReference type="SUPFAM" id="SSF46626">
    <property type="entry name" value="Cytochrome c"/>
    <property type="match status" value="1"/>
</dbReference>
<proteinExistence type="predicted"/>
<evidence type="ECO:0000313" key="9">
    <source>
        <dbReference type="EMBL" id="MBD8526937.1"/>
    </source>
</evidence>
<dbReference type="InterPro" id="IPR036909">
    <property type="entry name" value="Cyt_c-like_dom_sf"/>
</dbReference>
<sequence>MTRSTLALALLLGLTGAQAADIEAGKLKSQTCQACHGADGNGMGDPQYPKIAGQYPDYLEKALKDYRSGARKNAIMAGFAGTLSDEDIKNLAAFYAAQQGPLSTLPQTHAKKN</sequence>
<dbReference type="EMBL" id="JACYTR010000035">
    <property type="protein sequence ID" value="MBD8526937.1"/>
    <property type="molecule type" value="Genomic_DNA"/>
</dbReference>
<gene>
    <name evidence="9" type="ORF">IFO71_14445</name>
</gene>
<evidence type="ECO:0000256" key="5">
    <source>
        <dbReference type="ARBA" id="ARBA00023004"/>
    </source>
</evidence>
<dbReference type="PRINTS" id="PR00605">
    <property type="entry name" value="CYTCHROMECIC"/>
</dbReference>
<comment type="caution">
    <text evidence="9">The sequence shown here is derived from an EMBL/GenBank/DDBJ whole genome shotgun (WGS) entry which is preliminary data.</text>
</comment>
<keyword evidence="2 6" id="KW-0349">Heme</keyword>
<dbReference type="InterPro" id="IPR008168">
    <property type="entry name" value="Cyt_C_IC"/>
</dbReference>
<evidence type="ECO:0000256" key="2">
    <source>
        <dbReference type="ARBA" id="ARBA00022617"/>
    </source>
</evidence>
<protein>
    <submittedName>
        <fullName evidence="9">Cytochrome c</fullName>
    </submittedName>
</protein>
<feature type="domain" description="Cytochrome c" evidence="8">
    <location>
        <begin position="20"/>
        <end position="99"/>
    </location>
</feature>
<dbReference type="RefSeq" id="WP_192030357.1">
    <property type="nucleotide sequence ID" value="NZ_JACYTR010000035.1"/>
</dbReference>
<name>A0AAW3ZPB0_9GAMM</name>
<evidence type="ECO:0000256" key="3">
    <source>
        <dbReference type="ARBA" id="ARBA00022723"/>
    </source>
</evidence>
<feature type="signal peptide" evidence="7">
    <location>
        <begin position="1"/>
        <end position="19"/>
    </location>
</feature>
<accession>A0AAW3ZPB0</accession>
<evidence type="ECO:0000256" key="1">
    <source>
        <dbReference type="ARBA" id="ARBA00022448"/>
    </source>
</evidence>
<keyword evidence="4" id="KW-0249">Electron transport</keyword>
<dbReference type="GO" id="GO:0005506">
    <property type="term" value="F:iron ion binding"/>
    <property type="evidence" value="ECO:0007669"/>
    <property type="project" value="InterPro"/>
</dbReference>
<feature type="chain" id="PRO_5043711225" evidence="7">
    <location>
        <begin position="20"/>
        <end position="113"/>
    </location>
</feature>
<evidence type="ECO:0000259" key="8">
    <source>
        <dbReference type="PROSITE" id="PS51007"/>
    </source>
</evidence>
<dbReference type="PROSITE" id="PS51007">
    <property type="entry name" value="CYTC"/>
    <property type="match status" value="1"/>
</dbReference>
<keyword evidence="7" id="KW-0732">Signal</keyword>
<dbReference type="PANTHER" id="PTHR33751">
    <property type="entry name" value="CBB3-TYPE CYTOCHROME C OXIDASE SUBUNIT FIXP"/>
    <property type="match status" value="1"/>
</dbReference>
<keyword evidence="5 6" id="KW-0408">Iron</keyword>
<dbReference type="Gene3D" id="1.10.760.10">
    <property type="entry name" value="Cytochrome c-like domain"/>
    <property type="match status" value="1"/>
</dbReference>
<dbReference type="InterPro" id="IPR050597">
    <property type="entry name" value="Cytochrome_c_Oxidase_Subunit"/>
</dbReference>
<dbReference type="InterPro" id="IPR009056">
    <property type="entry name" value="Cyt_c-like_dom"/>
</dbReference>
<organism evidence="9 10">
    <name type="scientific">Pseudomarimonas arenosa</name>
    <dbReference type="NCBI Taxonomy" id="2774145"/>
    <lineage>
        <taxon>Bacteria</taxon>
        <taxon>Pseudomonadati</taxon>
        <taxon>Pseudomonadota</taxon>
        <taxon>Gammaproteobacteria</taxon>
        <taxon>Lysobacterales</taxon>
        <taxon>Lysobacteraceae</taxon>
        <taxon>Pseudomarimonas</taxon>
    </lineage>
</organism>
<evidence type="ECO:0000256" key="4">
    <source>
        <dbReference type="ARBA" id="ARBA00022982"/>
    </source>
</evidence>
<keyword evidence="1" id="KW-0813">Transport</keyword>
<dbReference type="Proteomes" id="UP000613768">
    <property type="component" value="Unassembled WGS sequence"/>
</dbReference>
<dbReference type="GO" id="GO:0009055">
    <property type="term" value="F:electron transfer activity"/>
    <property type="evidence" value="ECO:0007669"/>
    <property type="project" value="InterPro"/>
</dbReference>
<evidence type="ECO:0000313" key="10">
    <source>
        <dbReference type="Proteomes" id="UP000613768"/>
    </source>
</evidence>
<keyword evidence="10" id="KW-1185">Reference proteome</keyword>
<dbReference type="GO" id="GO:0020037">
    <property type="term" value="F:heme binding"/>
    <property type="evidence" value="ECO:0007669"/>
    <property type="project" value="InterPro"/>
</dbReference>
<evidence type="ECO:0000256" key="6">
    <source>
        <dbReference type="PROSITE-ProRule" id="PRU00433"/>
    </source>
</evidence>
<reference evidence="9 10" key="1">
    <citation type="submission" date="2020-09" db="EMBL/GenBank/DDBJ databases">
        <title>Pseudoxanthomonas sp. CAU 1598 isolated from sand of Yaerae Beach.</title>
        <authorList>
            <person name="Kim W."/>
        </authorList>
    </citation>
    <scope>NUCLEOTIDE SEQUENCE [LARGE SCALE GENOMIC DNA]</scope>
    <source>
        <strain evidence="9 10">CAU 1598</strain>
    </source>
</reference>
<dbReference type="AlphaFoldDB" id="A0AAW3ZPB0"/>
<dbReference type="PANTHER" id="PTHR33751:SF9">
    <property type="entry name" value="CYTOCHROME C4"/>
    <property type="match status" value="1"/>
</dbReference>
<dbReference type="Pfam" id="PF00034">
    <property type="entry name" value="Cytochrom_C"/>
    <property type="match status" value="1"/>
</dbReference>
<evidence type="ECO:0000256" key="7">
    <source>
        <dbReference type="SAM" id="SignalP"/>
    </source>
</evidence>